<evidence type="ECO:0000256" key="4">
    <source>
        <dbReference type="ARBA" id="ARBA00022023"/>
    </source>
</evidence>
<dbReference type="SMART" id="SM00478">
    <property type="entry name" value="ENDO3c"/>
    <property type="match status" value="1"/>
</dbReference>
<dbReference type="PANTHER" id="PTHR42944:SF1">
    <property type="entry name" value="ADENINE DNA GLYCOSYLASE"/>
    <property type="match status" value="1"/>
</dbReference>
<dbReference type="GO" id="GO:0034039">
    <property type="term" value="F:8-oxo-7,8-dihydroguanine DNA N-glycosylase activity"/>
    <property type="evidence" value="ECO:0007669"/>
    <property type="project" value="TreeGrafter"/>
</dbReference>
<keyword evidence="12" id="KW-0234">DNA repair</keyword>
<accession>A0A4R2RXD8</accession>
<dbReference type="InterPro" id="IPR005760">
    <property type="entry name" value="A/G_AdeGlyc_MutY"/>
</dbReference>
<dbReference type="RefSeq" id="WP_131848490.1">
    <property type="nucleotide sequence ID" value="NZ_SLXV01000012.1"/>
</dbReference>
<evidence type="ECO:0000256" key="3">
    <source>
        <dbReference type="ARBA" id="ARBA00012045"/>
    </source>
</evidence>
<dbReference type="InterPro" id="IPR029119">
    <property type="entry name" value="MutY_C"/>
</dbReference>
<evidence type="ECO:0000256" key="2">
    <source>
        <dbReference type="ARBA" id="ARBA00008343"/>
    </source>
</evidence>
<dbReference type="AlphaFoldDB" id="A0A4R2RXD8"/>
<keyword evidence="5" id="KW-0004">4Fe-4S</keyword>
<dbReference type="GO" id="GO:0046872">
    <property type="term" value="F:metal ion binding"/>
    <property type="evidence" value="ECO:0007669"/>
    <property type="project" value="UniProtKB-UniRule"/>
</dbReference>
<dbReference type="Gene3D" id="1.10.340.30">
    <property type="entry name" value="Hypothetical protein, domain 2"/>
    <property type="match status" value="1"/>
</dbReference>
<evidence type="ECO:0000256" key="7">
    <source>
        <dbReference type="ARBA" id="ARBA00022763"/>
    </source>
</evidence>
<comment type="function">
    <text evidence="15">Adenine glycosylase active on G-A mispairs.</text>
</comment>
<reference evidence="17 18" key="1">
    <citation type="submission" date="2019-03" db="EMBL/GenBank/DDBJ databases">
        <title>Genomic Encyclopedia of Type Strains, Phase IV (KMG-IV): sequencing the most valuable type-strain genomes for metagenomic binning, comparative biology and taxonomic classification.</title>
        <authorList>
            <person name="Goeker M."/>
        </authorList>
    </citation>
    <scope>NUCLEOTIDE SEQUENCE [LARGE SCALE GENOMIC DNA]</scope>
    <source>
        <strain evidence="17 18">DSM 46831</strain>
    </source>
</reference>
<dbReference type="SUPFAM" id="SSF48150">
    <property type="entry name" value="DNA-glycosylase"/>
    <property type="match status" value="1"/>
</dbReference>
<feature type="domain" description="HhH-GPD" evidence="16">
    <location>
        <begin position="51"/>
        <end position="202"/>
    </location>
</feature>
<evidence type="ECO:0000256" key="6">
    <source>
        <dbReference type="ARBA" id="ARBA00022723"/>
    </source>
</evidence>
<evidence type="ECO:0000256" key="12">
    <source>
        <dbReference type="ARBA" id="ARBA00023204"/>
    </source>
</evidence>
<comment type="caution">
    <text evidence="17">The sequence shown here is derived from an EMBL/GenBank/DDBJ whole genome shotgun (WGS) entry which is preliminary data.</text>
</comment>
<dbReference type="GO" id="GO:0032357">
    <property type="term" value="F:oxidized purine DNA binding"/>
    <property type="evidence" value="ECO:0007669"/>
    <property type="project" value="TreeGrafter"/>
</dbReference>
<dbReference type="EMBL" id="SLXV01000012">
    <property type="protein sequence ID" value="TCP69162.1"/>
    <property type="molecule type" value="Genomic_DNA"/>
</dbReference>
<dbReference type="PANTHER" id="PTHR42944">
    <property type="entry name" value="ADENINE DNA GLYCOSYLASE"/>
    <property type="match status" value="1"/>
</dbReference>
<keyword evidence="7 15" id="KW-0227">DNA damage</keyword>
<evidence type="ECO:0000313" key="17">
    <source>
        <dbReference type="EMBL" id="TCP69162.1"/>
    </source>
</evidence>
<dbReference type="GO" id="GO:0006298">
    <property type="term" value="P:mismatch repair"/>
    <property type="evidence" value="ECO:0007669"/>
    <property type="project" value="TreeGrafter"/>
</dbReference>
<dbReference type="FunFam" id="1.10.1670.10:FF:000002">
    <property type="entry name" value="Adenine DNA glycosylase"/>
    <property type="match status" value="1"/>
</dbReference>
<keyword evidence="18" id="KW-1185">Reference proteome</keyword>
<dbReference type="EC" id="3.2.2.31" evidence="3 15"/>
<dbReference type="GO" id="GO:0035485">
    <property type="term" value="F:adenine/guanine mispair binding"/>
    <property type="evidence" value="ECO:0007669"/>
    <property type="project" value="TreeGrafter"/>
</dbReference>
<dbReference type="Pfam" id="PF14815">
    <property type="entry name" value="NUDIX_4"/>
    <property type="match status" value="1"/>
</dbReference>
<evidence type="ECO:0000256" key="5">
    <source>
        <dbReference type="ARBA" id="ARBA00022485"/>
    </source>
</evidence>
<dbReference type="NCBIfam" id="TIGR01084">
    <property type="entry name" value="mutY"/>
    <property type="match status" value="1"/>
</dbReference>
<proteinExistence type="inferred from homology"/>
<dbReference type="Pfam" id="PF00633">
    <property type="entry name" value="HHH"/>
    <property type="match status" value="1"/>
</dbReference>
<evidence type="ECO:0000256" key="8">
    <source>
        <dbReference type="ARBA" id="ARBA00022801"/>
    </source>
</evidence>
<dbReference type="SUPFAM" id="SSF55811">
    <property type="entry name" value="Nudix"/>
    <property type="match status" value="1"/>
</dbReference>
<comment type="catalytic activity">
    <reaction evidence="1 15">
        <text>Hydrolyzes free adenine bases from 7,8-dihydro-8-oxoguanine:adenine mismatched double-stranded DNA, leaving an apurinic site.</text>
        <dbReference type="EC" id="3.2.2.31"/>
    </reaction>
</comment>
<name>A0A4R2RXD8_9BACL</name>
<keyword evidence="8" id="KW-0378">Hydrolase</keyword>
<dbReference type="CDD" id="cd03431">
    <property type="entry name" value="NUDIX_DNA_Glycosylase_C-MutY"/>
    <property type="match status" value="1"/>
</dbReference>
<evidence type="ECO:0000256" key="10">
    <source>
        <dbReference type="ARBA" id="ARBA00023014"/>
    </source>
</evidence>
<protein>
    <recommendedName>
        <fullName evidence="4 15">Adenine DNA glycosylase</fullName>
        <ecNumber evidence="3 15">3.2.2.31</ecNumber>
    </recommendedName>
</protein>
<comment type="function">
    <text evidence="14">Base excision repair (BER) glycosylase that initiates repair of A:oxoG to C:G by removing the inappropriately paired adenine base from the DNA backbone, generating an abasic site product. 8-oxoguanine (oxoG) is a genotoxic DNA lesion resulting from oxidation of guanine; this residue is misread by replicative DNA polymerases, that insert adenine instead of cytosine opposite the oxidized damaged base. Shows a powerful dicrimination of A versus C, since it does not cleave cytosine in oxoG:C pairs. May also be able to remove adenine from A:G mispairs, although this activity may not be physiologically relevant.</text>
</comment>
<keyword evidence="10" id="KW-0411">Iron-sulfur</keyword>
<dbReference type="InterPro" id="IPR015797">
    <property type="entry name" value="NUDIX_hydrolase-like_dom_sf"/>
</dbReference>
<sequence length="361" mass="41598">MQLIMNTMERPESTIVSTIQTELLHWYARYQRDLPWRKDQDPYKVWVSEIMLQQTRVNTVIPYFNRFIERFPTIIDLANASDDDVVKMWEGLGYYSRVRNLHSAVKEVADKYGGKVPDQIEEISRLKGIGPYTAGAILSIAYQRKVPAVDGNVMRVYSRIFALYDDIAIPATRKKMEAIGDVLIPEHAPGDFNQALMELGATICTPTSPQCLFCPVSSVCEANEQELQDELPQKKKAKAPTPVSVRFAWIESGHSVFLVKRPDKGLLAGMWSLPTFDQEDPSAELDQYLLTRRWTVQSREVEAKIDHVFSHRHWFIEIERIKLDQVPIECGENEEWLDINSIYQKAFPNVYRKAISVMKKQ</sequence>
<keyword evidence="13 15" id="KW-0326">Glycosidase</keyword>
<keyword evidence="6" id="KW-0479">Metal-binding</keyword>
<keyword evidence="9 15" id="KW-0408">Iron</keyword>
<evidence type="ECO:0000256" key="13">
    <source>
        <dbReference type="ARBA" id="ARBA00023295"/>
    </source>
</evidence>
<organism evidence="17 18">
    <name type="scientific">Baia soyae</name>
    <dbReference type="NCBI Taxonomy" id="1544746"/>
    <lineage>
        <taxon>Bacteria</taxon>
        <taxon>Bacillati</taxon>
        <taxon>Bacillota</taxon>
        <taxon>Bacilli</taxon>
        <taxon>Bacillales</taxon>
        <taxon>Thermoactinomycetaceae</taxon>
        <taxon>Baia</taxon>
    </lineage>
</organism>
<keyword evidence="11" id="KW-0238">DNA-binding</keyword>
<dbReference type="GO" id="GO:0006284">
    <property type="term" value="P:base-excision repair"/>
    <property type="evidence" value="ECO:0007669"/>
    <property type="project" value="UniProtKB-UniRule"/>
</dbReference>
<dbReference type="OrthoDB" id="9802365at2"/>
<dbReference type="GO" id="GO:0051539">
    <property type="term" value="F:4 iron, 4 sulfur cluster binding"/>
    <property type="evidence" value="ECO:0007669"/>
    <property type="project" value="UniProtKB-UniRule"/>
</dbReference>
<evidence type="ECO:0000313" key="18">
    <source>
        <dbReference type="Proteomes" id="UP000294746"/>
    </source>
</evidence>
<dbReference type="Pfam" id="PF00730">
    <property type="entry name" value="HhH-GPD"/>
    <property type="match status" value="1"/>
</dbReference>
<evidence type="ECO:0000256" key="9">
    <source>
        <dbReference type="ARBA" id="ARBA00023004"/>
    </source>
</evidence>
<comment type="similarity">
    <text evidence="2 15">Belongs to the Nth/MutY family.</text>
</comment>
<dbReference type="InterPro" id="IPR000445">
    <property type="entry name" value="HhH_motif"/>
</dbReference>
<dbReference type="Proteomes" id="UP000294746">
    <property type="component" value="Unassembled WGS sequence"/>
</dbReference>
<dbReference type="CDD" id="cd00056">
    <property type="entry name" value="ENDO3c"/>
    <property type="match status" value="1"/>
</dbReference>
<dbReference type="InterPro" id="IPR011257">
    <property type="entry name" value="DNA_glycosylase"/>
</dbReference>
<evidence type="ECO:0000256" key="14">
    <source>
        <dbReference type="ARBA" id="ARBA00058550"/>
    </source>
</evidence>
<gene>
    <name evidence="17" type="ORF">EDD57_11226</name>
</gene>
<dbReference type="Gene3D" id="3.90.79.10">
    <property type="entry name" value="Nucleoside Triphosphate Pyrophosphohydrolase"/>
    <property type="match status" value="1"/>
</dbReference>
<evidence type="ECO:0000256" key="15">
    <source>
        <dbReference type="RuleBase" id="RU365096"/>
    </source>
</evidence>
<evidence type="ECO:0000259" key="16">
    <source>
        <dbReference type="SMART" id="SM00478"/>
    </source>
</evidence>
<dbReference type="InterPro" id="IPR044298">
    <property type="entry name" value="MIG/MutY"/>
</dbReference>
<evidence type="ECO:0000256" key="11">
    <source>
        <dbReference type="ARBA" id="ARBA00023125"/>
    </source>
</evidence>
<dbReference type="InterPro" id="IPR003265">
    <property type="entry name" value="HhH-GPD_domain"/>
</dbReference>
<dbReference type="FunFam" id="1.10.340.30:FF:000010">
    <property type="entry name" value="Adenine DNA glycosylase"/>
    <property type="match status" value="1"/>
</dbReference>
<comment type="cofactor">
    <cofactor evidence="15">
        <name>[4Fe-4S] cluster</name>
        <dbReference type="ChEBI" id="CHEBI:49883"/>
    </cofactor>
    <text evidence="15">Binds 1 [4Fe-4S] cluster.</text>
</comment>
<dbReference type="InterPro" id="IPR023170">
    <property type="entry name" value="HhH_base_excis_C"/>
</dbReference>
<dbReference type="GO" id="GO:0000701">
    <property type="term" value="F:purine-specific mismatch base pair DNA N-glycosylase activity"/>
    <property type="evidence" value="ECO:0007669"/>
    <property type="project" value="UniProtKB-EC"/>
</dbReference>
<evidence type="ECO:0000256" key="1">
    <source>
        <dbReference type="ARBA" id="ARBA00000843"/>
    </source>
</evidence>
<dbReference type="Gene3D" id="1.10.1670.10">
    <property type="entry name" value="Helix-hairpin-Helix base-excision DNA repair enzymes (C-terminal)"/>
    <property type="match status" value="1"/>
</dbReference>